<name>A0AAW2KQL2_SESRA</name>
<dbReference type="PANTHER" id="PTHR31147">
    <property type="entry name" value="ACYL TRANSFERASE 4"/>
    <property type="match status" value="1"/>
</dbReference>
<reference evidence="3" key="2">
    <citation type="journal article" date="2024" name="Plant">
        <title>Genomic evolution and insights into agronomic trait innovations of Sesamum species.</title>
        <authorList>
            <person name="Miao H."/>
            <person name="Wang L."/>
            <person name="Qu L."/>
            <person name="Liu H."/>
            <person name="Sun Y."/>
            <person name="Le M."/>
            <person name="Wang Q."/>
            <person name="Wei S."/>
            <person name="Zheng Y."/>
            <person name="Lin W."/>
            <person name="Duan Y."/>
            <person name="Cao H."/>
            <person name="Xiong S."/>
            <person name="Wang X."/>
            <person name="Wei L."/>
            <person name="Li C."/>
            <person name="Ma Q."/>
            <person name="Ju M."/>
            <person name="Zhao R."/>
            <person name="Li G."/>
            <person name="Mu C."/>
            <person name="Tian Q."/>
            <person name="Mei H."/>
            <person name="Zhang T."/>
            <person name="Gao T."/>
            <person name="Zhang H."/>
        </authorList>
    </citation>
    <scope>NUCLEOTIDE SEQUENCE</scope>
    <source>
        <strain evidence="3">G02</strain>
    </source>
</reference>
<comment type="caution">
    <text evidence="3">The sequence shown here is derived from an EMBL/GenBank/DDBJ whole genome shotgun (WGS) entry which is preliminary data.</text>
</comment>
<dbReference type="EMBL" id="JACGWJ010000027">
    <property type="protein sequence ID" value="KAL0308847.1"/>
    <property type="molecule type" value="Genomic_DNA"/>
</dbReference>
<protein>
    <submittedName>
        <fullName evidence="3">Benzyl alcohol O-benzoyltransferase</fullName>
    </submittedName>
</protein>
<accession>A0AAW2KQL2</accession>
<dbReference type="InterPro" id="IPR050898">
    <property type="entry name" value="Plant_acyltransferase"/>
</dbReference>
<evidence type="ECO:0000256" key="2">
    <source>
        <dbReference type="ARBA" id="ARBA00022679"/>
    </source>
</evidence>
<dbReference type="PANTHER" id="PTHR31147:SF66">
    <property type="entry name" value="OS05G0315700 PROTEIN"/>
    <property type="match status" value="1"/>
</dbReference>
<reference evidence="3" key="1">
    <citation type="submission" date="2020-06" db="EMBL/GenBank/DDBJ databases">
        <authorList>
            <person name="Li T."/>
            <person name="Hu X."/>
            <person name="Zhang T."/>
            <person name="Song X."/>
            <person name="Zhang H."/>
            <person name="Dai N."/>
            <person name="Sheng W."/>
            <person name="Hou X."/>
            <person name="Wei L."/>
        </authorList>
    </citation>
    <scope>NUCLEOTIDE SEQUENCE</scope>
    <source>
        <strain evidence="3">G02</strain>
        <tissue evidence="3">Leaf</tissue>
    </source>
</reference>
<proteinExistence type="inferred from homology"/>
<organism evidence="3">
    <name type="scientific">Sesamum radiatum</name>
    <name type="common">Black benniseed</name>
    <dbReference type="NCBI Taxonomy" id="300843"/>
    <lineage>
        <taxon>Eukaryota</taxon>
        <taxon>Viridiplantae</taxon>
        <taxon>Streptophyta</taxon>
        <taxon>Embryophyta</taxon>
        <taxon>Tracheophyta</taxon>
        <taxon>Spermatophyta</taxon>
        <taxon>Magnoliopsida</taxon>
        <taxon>eudicotyledons</taxon>
        <taxon>Gunneridae</taxon>
        <taxon>Pentapetalae</taxon>
        <taxon>asterids</taxon>
        <taxon>lamiids</taxon>
        <taxon>Lamiales</taxon>
        <taxon>Pedaliaceae</taxon>
        <taxon>Sesamum</taxon>
    </lineage>
</organism>
<dbReference type="AlphaFoldDB" id="A0AAW2KQL2"/>
<dbReference type="GO" id="GO:0016740">
    <property type="term" value="F:transferase activity"/>
    <property type="evidence" value="ECO:0007669"/>
    <property type="project" value="UniProtKB-KW"/>
</dbReference>
<sequence>MSAVGELACGAKVPSIPPVWQRDLLSARDPPHISCTHYEYDDVLDTKGTLIPPDDMVYHSFFFGASEISALRQRLPSSLRGCSSFELLTACLWRCRTIAISPDPNEEVRVLFLVNSRKRFNPPLPAGYYGNTFALPLAIAIAENLSKNPLSYALELVRKAKADVT</sequence>
<keyword evidence="2" id="KW-0808">Transferase</keyword>
<evidence type="ECO:0000256" key="1">
    <source>
        <dbReference type="ARBA" id="ARBA00009861"/>
    </source>
</evidence>
<comment type="similarity">
    <text evidence="1">Belongs to the plant acyltransferase family.</text>
</comment>
<dbReference type="InterPro" id="IPR023213">
    <property type="entry name" value="CAT-like_dom_sf"/>
</dbReference>
<gene>
    <name evidence="3" type="ORF">Sradi_5827000</name>
</gene>
<evidence type="ECO:0000313" key="3">
    <source>
        <dbReference type="EMBL" id="KAL0308847.1"/>
    </source>
</evidence>
<dbReference type="Pfam" id="PF02458">
    <property type="entry name" value="Transferase"/>
    <property type="match status" value="1"/>
</dbReference>
<dbReference type="Gene3D" id="3.30.559.10">
    <property type="entry name" value="Chloramphenicol acetyltransferase-like domain"/>
    <property type="match status" value="2"/>
</dbReference>